<dbReference type="RefSeq" id="WP_166843375.1">
    <property type="nucleotide sequence ID" value="NZ_JAAONY010000004.1"/>
</dbReference>
<dbReference type="EMBL" id="JACHHT010000004">
    <property type="protein sequence ID" value="MBB6523612.1"/>
    <property type="molecule type" value="Genomic_DNA"/>
</dbReference>
<organism evidence="1 2">
    <name type="scientific">Pseudoteredinibacter isoporae</name>
    <dbReference type="NCBI Taxonomy" id="570281"/>
    <lineage>
        <taxon>Bacteria</taxon>
        <taxon>Pseudomonadati</taxon>
        <taxon>Pseudomonadota</taxon>
        <taxon>Gammaproteobacteria</taxon>
        <taxon>Cellvibrionales</taxon>
        <taxon>Cellvibrionaceae</taxon>
        <taxon>Pseudoteredinibacter</taxon>
    </lineage>
</organism>
<name>A0A7X0JWQ7_9GAMM</name>
<reference evidence="1 2" key="1">
    <citation type="submission" date="2020-08" db="EMBL/GenBank/DDBJ databases">
        <title>Genomic Encyclopedia of Type Strains, Phase IV (KMG-IV): sequencing the most valuable type-strain genomes for metagenomic binning, comparative biology and taxonomic classification.</title>
        <authorList>
            <person name="Goeker M."/>
        </authorList>
    </citation>
    <scope>NUCLEOTIDE SEQUENCE [LARGE SCALE GENOMIC DNA]</scope>
    <source>
        <strain evidence="1 2">DSM 22368</strain>
    </source>
</reference>
<evidence type="ECO:0000313" key="1">
    <source>
        <dbReference type="EMBL" id="MBB6523612.1"/>
    </source>
</evidence>
<sequence length="130" mass="15498">MNIPAQDPELVELRQLIRSGSSPDSPYLIQKWLHTESCCINRRGMEPCQRCSKERQQNHFEQQFYLLLDTISDELIDPQWRCLCLDYIYRPLHTLHQLIENEQDRAHWLQLRHELSVCSHYVAAGLNQPR</sequence>
<dbReference type="AlphaFoldDB" id="A0A7X0JWQ7"/>
<keyword evidence="2" id="KW-1185">Reference proteome</keyword>
<dbReference type="InParanoid" id="A0A7X0JWQ7"/>
<accession>A0A7X0JWQ7</accession>
<comment type="caution">
    <text evidence="1">The sequence shown here is derived from an EMBL/GenBank/DDBJ whole genome shotgun (WGS) entry which is preliminary data.</text>
</comment>
<dbReference type="Proteomes" id="UP000528457">
    <property type="component" value="Unassembled WGS sequence"/>
</dbReference>
<evidence type="ECO:0000313" key="2">
    <source>
        <dbReference type="Proteomes" id="UP000528457"/>
    </source>
</evidence>
<gene>
    <name evidence="1" type="ORF">HNR48_003926</name>
</gene>
<protein>
    <submittedName>
        <fullName evidence="1">Uncharacterized protein</fullName>
    </submittedName>
</protein>
<proteinExistence type="predicted"/>